<evidence type="ECO:0000259" key="2">
    <source>
        <dbReference type="Pfam" id="PF00210"/>
    </source>
</evidence>
<evidence type="ECO:0000256" key="1">
    <source>
        <dbReference type="SAM" id="Coils"/>
    </source>
</evidence>
<protein>
    <submittedName>
        <fullName evidence="3">Ferritin-like protein</fullName>
    </submittedName>
</protein>
<name>Q2L7A9_FASHE</name>
<dbReference type="InterPro" id="IPR009078">
    <property type="entry name" value="Ferritin-like_SF"/>
</dbReference>
<organism evidence="3">
    <name type="scientific">Fasciola hepatica</name>
    <name type="common">Liver fluke</name>
    <dbReference type="NCBI Taxonomy" id="6192"/>
    <lineage>
        <taxon>Eukaryota</taxon>
        <taxon>Metazoa</taxon>
        <taxon>Spiralia</taxon>
        <taxon>Lophotrochozoa</taxon>
        <taxon>Platyhelminthes</taxon>
        <taxon>Trematoda</taxon>
        <taxon>Digenea</taxon>
        <taxon>Plagiorchiida</taxon>
        <taxon>Echinostomata</taxon>
        <taxon>Echinostomatoidea</taxon>
        <taxon>Fasciolidae</taxon>
        <taxon>Fasciola</taxon>
    </lineage>
</organism>
<dbReference type="Gene3D" id="1.20.1260.10">
    <property type="match status" value="1"/>
</dbReference>
<evidence type="ECO:0000313" key="3">
    <source>
        <dbReference type="EMBL" id="ABC74792.1"/>
    </source>
</evidence>
<feature type="coiled-coil region" evidence="1">
    <location>
        <begin position="25"/>
        <end position="52"/>
    </location>
</feature>
<sequence>MRGGKFVVPEIKPLFQVNEIGQLSIEKMLQTATELEKKLEQMVRQLHQTARSKDDIATCELIEQKCLQHQYYVIRMMVNHVNGVKVSKDAYLYDCMTMTPLVKKINKLLNWRTKQPRVAGVTARNFYRAAVIRIGIKKSRIRSITAQAFVRFWLPYGIERKLSLWLTTILSNKVDI</sequence>
<keyword evidence="1" id="KW-0175">Coiled coil</keyword>
<dbReference type="InterPro" id="IPR008331">
    <property type="entry name" value="Ferritin_DPS_dom"/>
</dbReference>
<dbReference type="Pfam" id="PF00210">
    <property type="entry name" value="Ferritin"/>
    <property type="match status" value="1"/>
</dbReference>
<dbReference type="InterPro" id="IPR012347">
    <property type="entry name" value="Ferritin-like"/>
</dbReference>
<reference evidence="3" key="1">
    <citation type="submission" date="2006-01" db="EMBL/GenBank/DDBJ databases">
        <title>Fasciola hepatica ferritin-like protein expressed at early stage of infection.</title>
        <authorList>
            <person name="Espino A.M."/>
            <person name="Torres D."/>
        </authorList>
    </citation>
    <scope>NUCLEOTIDE SEQUENCE</scope>
</reference>
<dbReference type="EMBL" id="DQ354292">
    <property type="protein sequence ID" value="ABC74792.1"/>
    <property type="molecule type" value="mRNA"/>
</dbReference>
<accession>Q2L7A9</accession>
<dbReference type="GO" id="GO:0008199">
    <property type="term" value="F:ferric iron binding"/>
    <property type="evidence" value="ECO:0007669"/>
    <property type="project" value="InterPro"/>
</dbReference>
<proteinExistence type="evidence at transcript level"/>
<dbReference type="AlphaFoldDB" id="Q2L7A9"/>
<feature type="domain" description="Ferritin/DPS" evidence="2">
    <location>
        <begin position="17"/>
        <end position="82"/>
    </location>
</feature>
<dbReference type="SUPFAM" id="SSF47240">
    <property type="entry name" value="Ferritin-like"/>
    <property type="match status" value="1"/>
</dbReference>